<comment type="caution">
    <text evidence="4">Lacks conserved residue(s) required for the propagation of feature annotation.</text>
</comment>
<dbReference type="EMBL" id="BAAARA010000003">
    <property type="protein sequence ID" value="GAA2336651.1"/>
    <property type="molecule type" value="Genomic_DNA"/>
</dbReference>
<dbReference type="Gene3D" id="1.10.357.10">
    <property type="entry name" value="Tetracycline Repressor, domain 2"/>
    <property type="match status" value="1"/>
</dbReference>
<keyword evidence="7" id="KW-1185">Reference proteome</keyword>
<dbReference type="PROSITE" id="PS50977">
    <property type="entry name" value="HTH_TETR_2"/>
    <property type="match status" value="1"/>
</dbReference>
<dbReference type="InterPro" id="IPR009057">
    <property type="entry name" value="Homeodomain-like_sf"/>
</dbReference>
<dbReference type="SUPFAM" id="SSF46689">
    <property type="entry name" value="Homeodomain-like"/>
    <property type="match status" value="1"/>
</dbReference>
<feature type="domain" description="HTH tetR-type" evidence="5">
    <location>
        <begin position="12"/>
        <end position="73"/>
    </location>
</feature>
<evidence type="ECO:0000256" key="4">
    <source>
        <dbReference type="PROSITE-ProRule" id="PRU00335"/>
    </source>
</evidence>
<dbReference type="Pfam" id="PF17939">
    <property type="entry name" value="TetR_C_30"/>
    <property type="match status" value="1"/>
</dbReference>
<keyword evidence="2 4" id="KW-0238">DNA-binding</keyword>
<dbReference type="InterPro" id="IPR001647">
    <property type="entry name" value="HTH_TetR"/>
</dbReference>
<dbReference type="PANTHER" id="PTHR30055:SF234">
    <property type="entry name" value="HTH-TYPE TRANSCRIPTIONAL REGULATOR BETI"/>
    <property type="match status" value="1"/>
</dbReference>
<keyword evidence="1" id="KW-0805">Transcription regulation</keyword>
<evidence type="ECO:0000313" key="7">
    <source>
        <dbReference type="Proteomes" id="UP001501218"/>
    </source>
</evidence>
<keyword evidence="3" id="KW-0804">Transcription</keyword>
<dbReference type="InterPro" id="IPR041586">
    <property type="entry name" value="PsrA_TetR_C"/>
</dbReference>
<dbReference type="InterPro" id="IPR050109">
    <property type="entry name" value="HTH-type_TetR-like_transc_reg"/>
</dbReference>
<evidence type="ECO:0000256" key="1">
    <source>
        <dbReference type="ARBA" id="ARBA00023015"/>
    </source>
</evidence>
<evidence type="ECO:0000256" key="3">
    <source>
        <dbReference type="ARBA" id="ARBA00023163"/>
    </source>
</evidence>
<organism evidence="6 7">
    <name type="scientific">Saccharopolyspora halophila</name>
    <dbReference type="NCBI Taxonomy" id="405551"/>
    <lineage>
        <taxon>Bacteria</taxon>
        <taxon>Bacillati</taxon>
        <taxon>Actinomycetota</taxon>
        <taxon>Actinomycetes</taxon>
        <taxon>Pseudonocardiales</taxon>
        <taxon>Pseudonocardiaceae</taxon>
        <taxon>Saccharopolyspora</taxon>
    </lineage>
</organism>
<gene>
    <name evidence="6" type="ORF">GCM10009854_10760</name>
</gene>
<dbReference type="Pfam" id="PF00440">
    <property type="entry name" value="TetR_N"/>
    <property type="match status" value="1"/>
</dbReference>
<dbReference type="PANTHER" id="PTHR30055">
    <property type="entry name" value="HTH-TYPE TRANSCRIPTIONAL REGULATOR RUTR"/>
    <property type="match status" value="1"/>
</dbReference>
<proteinExistence type="predicted"/>
<dbReference type="RefSeq" id="WP_344127234.1">
    <property type="nucleotide sequence ID" value="NZ_BAAARA010000003.1"/>
</dbReference>
<sequence>MNAANARTERAEVTRQRILAAAERLFAEQGVFAVSNRQISEAAGQGNNAAVGYHFGTKADLLVAIVRKHAEPVERRRAEMLGSVRTDSVRDWVSCLVRPATDYHASSRDSTLARFTTQLMTDPALRPLVVEETLAQPTLQRIMDGLNACLPDLPLPAKVARNDMTRHLMVHMCAEQERAIAEGSARLSWQQTADQLVDALTGLWLAPAS</sequence>
<evidence type="ECO:0000259" key="5">
    <source>
        <dbReference type="PROSITE" id="PS50977"/>
    </source>
</evidence>
<evidence type="ECO:0000313" key="6">
    <source>
        <dbReference type="EMBL" id="GAA2336651.1"/>
    </source>
</evidence>
<name>A0ABN3FSH4_9PSEU</name>
<dbReference type="Proteomes" id="UP001501218">
    <property type="component" value="Unassembled WGS sequence"/>
</dbReference>
<accession>A0ABN3FSH4</accession>
<evidence type="ECO:0000256" key="2">
    <source>
        <dbReference type="ARBA" id="ARBA00023125"/>
    </source>
</evidence>
<comment type="caution">
    <text evidence="6">The sequence shown here is derived from an EMBL/GenBank/DDBJ whole genome shotgun (WGS) entry which is preliminary data.</text>
</comment>
<reference evidence="6 7" key="1">
    <citation type="journal article" date="2019" name="Int. J. Syst. Evol. Microbiol.">
        <title>The Global Catalogue of Microorganisms (GCM) 10K type strain sequencing project: providing services to taxonomists for standard genome sequencing and annotation.</title>
        <authorList>
            <consortium name="The Broad Institute Genomics Platform"/>
            <consortium name="The Broad Institute Genome Sequencing Center for Infectious Disease"/>
            <person name="Wu L."/>
            <person name="Ma J."/>
        </authorList>
    </citation>
    <scope>NUCLEOTIDE SEQUENCE [LARGE SCALE GENOMIC DNA]</scope>
    <source>
        <strain evidence="6 7">JCM 16221</strain>
    </source>
</reference>
<protein>
    <submittedName>
        <fullName evidence="6">TetR family transcriptional regulator</fullName>
    </submittedName>
</protein>